<dbReference type="PANTHER" id="PTHR44688:SF16">
    <property type="entry name" value="DNA-BINDING TRANSCRIPTIONAL ACTIVATOR DEVR_DOSR"/>
    <property type="match status" value="1"/>
</dbReference>
<protein>
    <submittedName>
        <fullName evidence="7">Response regulator transcription factor</fullName>
    </submittedName>
</protein>
<evidence type="ECO:0000259" key="6">
    <source>
        <dbReference type="PROSITE" id="PS50110"/>
    </source>
</evidence>
<dbReference type="PROSITE" id="PS50043">
    <property type="entry name" value="HTH_LUXR_2"/>
    <property type="match status" value="1"/>
</dbReference>
<dbReference type="AlphaFoldDB" id="A0A975EQ77"/>
<accession>A0A975EQ77</accession>
<feature type="domain" description="Response regulatory" evidence="6">
    <location>
        <begin position="3"/>
        <end position="117"/>
    </location>
</feature>
<proteinExistence type="predicted"/>
<dbReference type="PROSITE" id="PS50110">
    <property type="entry name" value="RESPONSE_REGULATORY"/>
    <property type="match status" value="1"/>
</dbReference>
<feature type="modified residue" description="4-aspartylphosphate" evidence="4">
    <location>
        <position position="52"/>
    </location>
</feature>
<keyword evidence="4" id="KW-0597">Phosphoprotein</keyword>
<name>A0A975EQ77_9RHOB</name>
<dbReference type="PRINTS" id="PR00038">
    <property type="entry name" value="HTHLUXR"/>
</dbReference>
<evidence type="ECO:0000313" key="7">
    <source>
        <dbReference type="EMBL" id="QTN35241.1"/>
    </source>
</evidence>
<dbReference type="GO" id="GO:0000160">
    <property type="term" value="P:phosphorelay signal transduction system"/>
    <property type="evidence" value="ECO:0007669"/>
    <property type="project" value="InterPro"/>
</dbReference>
<organism evidence="7 8">
    <name type="scientific">Cognatishimia activa</name>
    <dbReference type="NCBI Taxonomy" id="1715691"/>
    <lineage>
        <taxon>Bacteria</taxon>
        <taxon>Pseudomonadati</taxon>
        <taxon>Pseudomonadota</taxon>
        <taxon>Alphaproteobacteria</taxon>
        <taxon>Rhodobacterales</taxon>
        <taxon>Paracoccaceae</taxon>
        <taxon>Cognatishimia</taxon>
    </lineage>
</organism>
<dbReference type="InterPro" id="IPR036388">
    <property type="entry name" value="WH-like_DNA-bd_sf"/>
</dbReference>
<dbReference type="GO" id="GO:0006355">
    <property type="term" value="P:regulation of DNA-templated transcription"/>
    <property type="evidence" value="ECO:0007669"/>
    <property type="project" value="InterPro"/>
</dbReference>
<dbReference type="Gene3D" id="1.10.10.10">
    <property type="entry name" value="Winged helix-like DNA-binding domain superfamily/Winged helix DNA-binding domain"/>
    <property type="match status" value="1"/>
</dbReference>
<gene>
    <name evidence="7" type="ORF">HZ995_12220</name>
</gene>
<dbReference type="InterPro" id="IPR016032">
    <property type="entry name" value="Sig_transdc_resp-reg_C-effctor"/>
</dbReference>
<evidence type="ECO:0000256" key="3">
    <source>
        <dbReference type="ARBA" id="ARBA00023163"/>
    </source>
</evidence>
<dbReference type="PANTHER" id="PTHR44688">
    <property type="entry name" value="DNA-BINDING TRANSCRIPTIONAL ACTIVATOR DEVR_DOSR"/>
    <property type="match status" value="1"/>
</dbReference>
<feature type="domain" description="HTH luxR-type" evidence="5">
    <location>
        <begin position="136"/>
        <end position="201"/>
    </location>
</feature>
<dbReference type="SUPFAM" id="SSF52172">
    <property type="entry name" value="CheY-like"/>
    <property type="match status" value="1"/>
</dbReference>
<evidence type="ECO:0000313" key="8">
    <source>
        <dbReference type="Proteomes" id="UP000665026"/>
    </source>
</evidence>
<dbReference type="Gene3D" id="3.40.50.2300">
    <property type="match status" value="1"/>
</dbReference>
<keyword evidence="3" id="KW-0804">Transcription</keyword>
<keyword evidence="1" id="KW-0805">Transcription regulation</keyword>
<reference evidence="7" key="1">
    <citation type="submission" date="2020-07" db="EMBL/GenBank/DDBJ databases">
        <title>Genome sequences of bacteria associated with the marine, planktonic diatom Thalassiosira profunda strain ECT2AJA-044.</title>
        <authorList>
            <person name="Gargas C.B."/>
            <person name="Roberts W.R."/>
            <person name="Alverson A.J."/>
        </authorList>
    </citation>
    <scope>NUCLEOTIDE SEQUENCE</scope>
    <source>
        <strain evidence="7">ECT2AJA-044</strain>
    </source>
</reference>
<evidence type="ECO:0000256" key="2">
    <source>
        <dbReference type="ARBA" id="ARBA00023125"/>
    </source>
</evidence>
<dbReference type="GO" id="GO:0003677">
    <property type="term" value="F:DNA binding"/>
    <property type="evidence" value="ECO:0007669"/>
    <property type="project" value="UniProtKB-KW"/>
</dbReference>
<dbReference type="RefSeq" id="WP_209355928.1">
    <property type="nucleotide sequence ID" value="NZ_CP060010.1"/>
</dbReference>
<evidence type="ECO:0000256" key="4">
    <source>
        <dbReference type="PROSITE-ProRule" id="PRU00169"/>
    </source>
</evidence>
<dbReference type="Pfam" id="PF00196">
    <property type="entry name" value="GerE"/>
    <property type="match status" value="1"/>
</dbReference>
<keyword evidence="2" id="KW-0238">DNA-binding</keyword>
<dbReference type="CDD" id="cd06170">
    <property type="entry name" value="LuxR_C_like"/>
    <property type="match status" value="1"/>
</dbReference>
<dbReference type="InterPro" id="IPR001789">
    <property type="entry name" value="Sig_transdc_resp-reg_receiver"/>
</dbReference>
<sequence length="204" mass="22259">MQTVLIIDRNPSLAEALAAQLSVPGERSCMGAASDNPIARIREAEVDLVILDPCDLEEDLEQFCTTLLNGSGKPRLLSYSFTVSRPAIQEALGAGFHGCMSKYSTLIQLEVAIAAVLGGGVYFDPRFAELLWPAQNKLPDDVLSLREKEVLVRTAKGLASKQIAMDLEISAKTVETYKARAVQKLGLSDRSKVFDYALEQGWIN</sequence>
<dbReference type="InterPro" id="IPR000792">
    <property type="entry name" value="Tscrpt_reg_LuxR_C"/>
</dbReference>
<evidence type="ECO:0000256" key="1">
    <source>
        <dbReference type="ARBA" id="ARBA00023015"/>
    </source>
</evidence>
<dbReference type="InterPro" id="IPR011006">
    <property type="entry name" value="CheY-like_superfamily"/>
</dbReference>
<dbReference type="KEGG" id="cact:HZ995_12220"/>
<dbReference type="PROSITE" id="PS00622">
    <property type="entry name" value="HTH_LUXR_1"/>
    <property type="match status" value="1"/>
</dbReference>
<dbReference type="SMART" id="SM00421">
    <property type="entry name" value="HTH_LUXR"/>
    <property type="match status" value="1"/>
</dbReference>
<dbReference type="SUPFAM" id="SSF46894">
    <property type="entry name" value="C-terminal effector domain of the bipartite response regulators"/>
    <property type="match status" value="1"/>
</dbReference>
<dbReference type="EMBL" id="CP060010">
    <property type="protein sequence ID" value="QTN35241.1"/>
    <property type="molecule type" value="Genomic_DNA"/>
</dbReference>
<dbReference type="Proteomes" id="UP000665026">
    <property type="component" value="Chromosome"/>
</dbReference>
<evidence type="ECO:0000259" key="5">
    <source>
        <dbReference type="PROSITE" id="PS50043"/>
    </source>
</evidence>